<dbReference type="Proteomes" id="UP000011777">
    <property type="component" value="Unassembled WGS sequence"/>
</dbReference>
<accession>M3K454</accession>
<dbReference type="OrthoDB" id="660555at2759"/>
<dbReference type="HOGENOM" id="CLU_827823_0_0_1"/>
<dbReference type="InterPro" id="IPR050715">
    <property type="entry name" value="LRR-SigEffector_domain"/>
</dbReference>
<dbReference type="InterPro" id="IPR001611">
    <property type="entry name" value="Leu-rich_rpt"/>
</dbReference>
<dbReference type="PANTHER" id="PTHR45752:SF187">
    <property type="entry name" value="LEUCINE-RICH REPEAT AND IQ DOMAIN-CONTAINING PROTEIN 4"/>
    <property type="match status" value="1"/>
</dbReference>
<organism evidence="1 2">
    <name type="scientific">Candida maltosa (strain Xu316)</name>
    <name type="common">Yeast</name>
    <dbReference type="NCBI Taxonomy" id="1245528"/>
    <lineage>
        <taxon>Eukaryota</taxon>
        <taxon>Fungi</taxon>
        <taxon>Dikarya</taxon>
        <taxon>Ascomycota</taxon>
        <taxon>Saccharomycotina</taxon>
        <taxon>Pichiomycetes</taxon>
        <taxon>Debaryomycetaceae</taxon>
        <taxon>Candida/Lodderomyces clade</taxon>
        <taxon>Candida</taxon>
    </lineage>
</organism>
<feature type="non-terminal residue" evidence="1">
    <location>
        <position position="1"/>
    </location>
</feature>
<dbReference type="Gene3D" id="3.80.10.10">
    <property type="entry name" value="Ribonuclease Inhibitor"/>
    <property type="match status" value="1"/>
</dbReference>
<gene>
    <name evidence="1" type="ORF">G210_5679</name>
</gene>
<protein>
    <submittedName>
        <fullName evidence="1">Uncharacterized protein</fullName>
    </submittedName>
</protein>
<dbReference type="SUPFAM" id="SSF52058">
    <property type="entry name" value="L domain-like"/>
    <property type="match status" value="1"/>
</dbReference>
<sequence>NLKRLRELECIRIPSLEGTSGICFPSTLEKLHLLPRRSADFSQTNLKSLERLTKLSISSEWSILEELPRNLEFLYLEEPTKHHRPTKESDTNKPIRLENLRELRLDGFGKMDGVYCPKLERLSFDSDYRCTNLKEACPNLKVLNLLFCGPDYLHNLPNLHTFTSTRGSIRNPDGNYNLPTSLEVLKLCQFDFDDENIKQLNLTELTKLKKLDISRNRLTKLTSDLFPSSLTELNASWNRFSEIDLKNLESLQKLNISQAKFESISDWRISLPNLESLFMVESYGDVLPDITRAIDNCDHLKYAFLGDVKIMDTPTLIKSKCKDKIGHVVSVGGKII</sequence>
<dbReference type="EMBL" id="AOGT01000624">
    <property type="protein sequence ID" value="EMG49529.1"/>
    <property type="molecule type" value="Genomic_DNA"/>
</dbReference>
<proteinExistence type="predicted"/>
<dbReference type="AlphaFoldDB" id="M3K454"/>
<evidence type="ECO:0000313" key="2">
    <source>
        <dbReference type="Proteomes" id="UP000011777"/>
    </source>
</evidence>
<evidence type="ECO:0000313" key="1">
    <source>
        <dbReference type="EMBL" id="EMG49529.1"/>
    </source>
</evidence>
<comment type="caution">
    <text evidence="1">The sequence shown here is derived from an EMBL/GenBank/DDBJ whole genome shotgun (WGS) entry which is preliminary data.</text>
</comment>
<dbReference type="PANTHER" id="PTHR45752">
    <property type="entry name" value="LEUCINE-RICH REPEAT-CONTAINING"/>
    <property type="match status" value="1"/>
</dbReference>
<dbReference type="InterPro" id="IPR032675">
    <property type="entry name" value="LRR_dom_sf"/>
</dbReference>
<name>M3K454_CANMX</name>
<dbReference type="Pfam" id="PF23952">
    <property type="entry name" value="LRR_EndoS"/>
    <property type="match status" value="1"/>
</dbReference>
<keyword evidence="2" id="KW-1185">Reference proteome</keyword>
<reference evidence="1 2" key="1">
    <citation type="submission" date="2013-02" db="EMBL/GenBank/DDBJ databases">
        <title>Genome sequence of Candida maltosa Xu316, a potential industrial strain for xylitol and ethanol production.</title>
        <authorList>
            <person name="Yu J."/>
            <person name="Wang Q."/>
            <person name="Geng X."/>
            <person name="Bao W."/>
            <person name="He P."/>
            <person name="Cai J."/>
        </authorList>
    </citation>
    <scope>NUCLEOTIDE SEQUENCE [LARGE SCALE GENOMIC DNA]</scope>
    <source>
        <strain evidence="2">Xu316</strain>
    </source>
</reference>
<dbReference type="PROSITE" id="PS51450">
    <property type="entry name" value="LRR"/>
    <property type="match status" value="1"/>
</dbReference>